<dbReference type="GO" id="GO:0003677">
    <property type="term" value="F:DNA binding"/>
    <property type="evidence" value="ECO:0007669"/>
    <property type="project" value="UniProtKB-KW"/>
</dbReference>
<dbReference type="SUPFAM" id="SSF52172">
    <property type="entry name" value="CheY-like"/>
    <property type="match status" value="1"/>
</dbReference>
<dbReference type="SMART" id="SM00421">
    <property type="entry name" value="HTH_LUXR"/>
    <property type="match status" value="1"/>
</dbReference>
<dbReference type="AlphaFoldDB" id="A0A6J5D5V7"/>
<keyword evidence="4" id="KW-0597">Phosphoprotein</keyword>
<dbReference type="EMBL" id="CADIKH010000004">
    <property type="protein sequence ID" value="CAB3749759.1"/>
    <property type="molecule type" value="Genomic_DNA"/>
</dbReference>
<dbReference type="CDD" id="cd06170">
    <property type="entry name" value="LuxR_C_like"/>
    <property type="match status" value="1"/>
</dbReference>
<feature type="domain" description="HTH luxR-type" evidence="5">
    <location>
        <begin position="149"/>
        <end position="214"/>
    </location>
</feature>
<dbReference type="CDD" id="cd17537">
    <property type="entry name" value="REC_FixJ"/>
    <property type="match status" value="1"/>
</dbReference>
<evidence type="ECO:0000259" key="5">
    <source>
        <dbReference type="PROSITE" id="PS50043"/>
    </source>
</evidence>
<sequence>MQAKVMNTVADKSVGALESIVYVVDDDVETRESLSALFRSVGFNVELFDSVPKLLAYRMPATPGCLVLDVRLKGESGLVAHNRIARQTGLPIIFMTAHADVEMCVQAMKGGAVDFIEKPFRGQRMLDAVTTALASDRQRRELDQSFEALRCCYESLTRRERDVMSLVAKGRLNKQIAAEMNLSEMTIKIHRMRAMKKMKADSFADFVLKAATLLKFDAIKGAAV</sequence>
<evidence type="ECO:0000256" key="4">
    <source>
        <dbReference type="PROSITE-ProRule" id="PRU00169"/>
    </source>
</evidence>
<dbReference type="PANTHER" id="PTHR44688:SF16">
    <property type="entry name" value="DNA-BINDING TRANSCRIPTIONAL ACTIVATOR DEVR_DOSR"/>
    <property type="match status" value="1"/>
</dbReference>
<evidence type="ECO:0000313" key="8">
    <source>
        <dbReference type="Proteomes" id="UP000494363"/>
    </source>
</evidence>
<dbReference type="SUPFAM" id="SSF46894">
    <property type="entry name" value="C-terminal effector domain of the bipartite response regulators"/>
    <property type="match status" value="1"/>
</dbReference>
<dbReference type="RefSeq" id="WP_377695416.1">
    <property type="nucleotide sequence ID" value="NZ_JBHLTK010000474.1"/>
</dbReference>
<evidence type="ECO:0000256" key="3">
    <source>
        <dbReference type="ARBA" id="ARBA00023163"/>
    </source>
</evidence>
<reference evidence="7 8" key="1">
    <citation type="submission" date="2020-04" db="EMBL/GenBank/DDBJ databases">
        <authorList>
            <person name="De Canck E."/>
        </authorList>
    </citation>
    <scope>NUCLEOTIDE SEQUENCE [LARGE SCALE GENOMIC DNA]</scope>
    <source>
        <strain evidence="7 8">LMG 29542</strain>
    </source>
</reference>
<evidence type="ECO:0000313" key="7">
    <source>
        <dbReference type="EMBL" id="CAB3749759.1"/>
    </source>
</evidence>
<feature type="domain" description="Response regulatory" evidence="6">
    <location>
        <begin position="20"/>
        <end position="133"/>
    </location>
</feature>
<dbReference type="PANTHER" id="PTHR44688">
    <property type="entry name" value="DNA-BINDING TRANSCRIPTIONAL ACTIVATOR DEVR_DOSR"/>
    <property type="match status" value="1"/>
</dbReference>
<evidence type="ECO:0000259" key="6">
    <source>
        <dbReference type="PROSITE" id="PS50110"/>
    </source>
</evidence>
<dbReference type="Gene3D" id="3.40.50.2300">
    <property type="match status" value="1"/>
</dbReference>
<dbReference type="Pfam" id="PF00196">
    <property type="entry name" value="GerE"/>
    <property type="match status" value="1"/>
</dbReference>
<dbReference type="Proteomes" id="UP000494363">
    <property type="component" value="Unassembled WGS sequence"/>
</dbReference>
<dbReference type="InterPro" id="IPR036388">
    <property type="entry name" value="WH-like_DNA-bd_sf"/>
</dbReference>
<gene>
    <name evidence="7" type="primary">tmoT_3</name>
    <name evidence="7" type="ORF">LMG29542_01096</name>
</gene>
<protein>
    <submittedName>
        <fullName evidence="7">Response regulator protein TmoT</fullName>
    </submittedName>
</protein>
<dbReference type="PRINTS" id="PR00038">
    <property type="entry name" value="HTHLUXR"/>
</dbReference>
<dbReference type="SMART" id="SM00448">
    <property type="entry name" value="REC"/>
    <property type="match status" value="1"/>
</dbReference>
<evidence type="ECO:0000256" key="1">
    <source>
        <dbReference type="ARBA" id="ARBA00023015"/>
    </source>
</evidence>
<dbReference type="Gene3D" id="1.10.10.10">
    <property type="entry name" value="Winged helix-like DNA-binding domain superfamily/Winged helix DNA-binding domain"/>
    <property type="match status" value="1"/>
</dbReference>
<keyword evidence="8" id="KW-1185">Reference proteome</keyword>
<dbReference type="InterPro" id="IPR000792">
    <property type="entry name" value="Tscrpt_reg_LuxR_C"/>
</dbReference>
<evidence type="ECO:0000256" key="2">
    <source>
        <dbReference type="ARBA" id="ARBA00023125"/>
    </source>
</evidence>
<dbReference type="GO" id="GO:0006355">
    <property type="term" value="P:regulation of DNA-templated transcription"/>
    <property type="evidence" value="ECO:0007669"/>
    <property type="project" value="InterPro"/>
</dbReference>
<dbReference type="InterPro" id="IPR001789">
    <property type="entry name" value="Sig_transdc_resp-reg_receiver"/>
</dbReference>
<dbReference type="PROSITE" id="PS50110">
    <property type="entry name" value="RESPONSE_REGULATORY"/>
    <property type="match status" value="1"/>
</dbReference>
<keyword evidence="3" id="KW-0804">Transcription</keyword>
<organism evidence="7 8">
    <name type="scientific">Paraburkholderia humisilvae</name>
    <dbReference type="NCBI Taxonomy" id="627669"/>
    <lineage>
        <taxon>Bacteria</taxon>
        <taxon>Pseudomonadati</taxon>
        <taxon>Pseudomonadota</taxon>
        <taxon>Betaproteobacteria</taxon>
        <taxon>Burkholderiales</taxon>
        <taxon>Burkholderiaceae</taxon>
        <taxon>Paraburkholderia</taxon>
    </lineage>
</organism>
<proteinExistence type="predicted"/>
<keyword evidence="1" id="KW-0805">Transcription regulation</keyword>
<accession>A0A6J5D5V7</accession>
<dbReference type="Pfam" id="PF00072">
    <property type="entry name" value="Response_reg"/>
    <property type="match status" value="1"/>
</dbReference>
<dbReference type="InterPro" id="IPR011006">
    <property type="entry name" value="CheY-like_superfamily"/>
</dbReference>
<keyword evidence="2" id="KW-0238">DNA-binding</keyword>
<name>A0A6J5D5V7_9BURK</name>
<dbReference type="InterPro" id="IPR016032">
    <property type="entry name" value="Sig_transdc_resp-reg_C-effctor"/>
</dbReference>
<dbReference type="PROSITE" id="PS00622">
    <property type="entry name" value="HTH_LUXR_1"/>
    <property type="match status" value="1"/>
</dbReference>
<dbReference type="PROSITE" id="PS50043">
    <property type="entry name" value="HTH_LUXR_2"/>
    <property type="match status" value="1"/>
</dbReference>
<feature type="modified residue" description="4-aspartylphosphate" evidence="4">
    <location>
        <position position="69"/>
    </location>
</feature>
<dbReference type="GO" id="GO:0000160">
    <property type="term" value="P:phosphorelay signal transduction system"/>
    <property type="evidence" value="ECO:0007669"/>
    <property type="project" value="InterPro"/>
</dbReference>